<protein>
    <submittedName>
        <fullName evidence="2">Helix-turn-helix protein</fullName>
    </submittedName>
</protein>
<dbReference type="Pfam" id="PF01381">
    <property type="entry name" value="HTH_3"/>
    <property type="match status" value="1"/>
</dbReference>
<dbReference type="GO" id="GO:0003677">
    <property type="term" value="F:DNA binding"/>
    <property type="evidence" value="ECO:0007669"/>
    <property type="project" value="InterPro"/>
</dbReference>
<dbReference type="PATRIC" id="fig|271.14.peg.102"/>
<reference evidence="4" key="1">
    <citation type="submission" date="2015-07" db="EMBL/GenBank/DDBJ databases">
        <authorList>
            <person name="Zylicz-Stachula A."/>
            <person name="Jezewska-Frackowiak J."/>
            <person name="Czajkowska E."/>
            <person name="Skowron P.M."/>
        </authorList>
    </citation>
    <scope>NUCLEOTIDE SEQUENCE [LARGE SCALE GENOMIC DNA]</scope>
    <source>
        <strain evidence="4">ATCC 25104 / DSM 625 / JCM 10724 / NBRC 103206 / NCIMB 11243 / YT-1</strain>
    </source>
</reference>
<dbReference type="SMART" id="SM00530">
    <property type="entry name" value="HTH_XRE"/>
    <property type="match status" value="1"/>
</dbReference>
<dbReference type="InterPro" id="IPR010982">
    <property type="entry name" value="Lambda_DNA-bd_dom_sf"/>
</dbReference>
<gene>
    <name evidence="3" type="ORF">BVI061214_00048</name>
    <name evidence="2" type="ORF">BVI061214_00086</name>
</gene>
<evidence type="ECO:0000313" key="2">
    <source>
        <dbReference type="EMBL" id="KOX91196.1"/>
    </source>
</evidence>
<dbReference type="EMBL" id="LHCI01000072">
    <property type="protein sequence ID" value="KOX91227.1"/>
    <property type="molecule type" value="Genomic_DNA"/>
</dbReference>
<dbReference type="AlphaFoldDB" id="A0A0N0BMQ5"/>
<dbReference type="SUPFAM" id="SSF47413">
    <property type="entry name" value="lambda repressor-like DNA-binding domains"/>
    <property type="match status" value="1"/>
</dbReference>
<comment type="caution">
    <text evidence="2">The sequence shown here is derived from an EMBL/GenBank/DDBJ whole genome shotgun (WGS) entry which is preliminary data.</text>
</comment>
<dbReference type="InterPro" id="IPR001387">
    <property type="entry name" value="Cro/C1-type_HTH"/>
</dbReference>
<name>A0A0N0BMQ5_THEAQ</name>
<evidence type="ECO:0000313" key="3">
    <source>
        <dbReference type="EMBL" id="KOX91227.1"/>
    </source>
</evidence>
<reference evidence="2 4" key="2">
    <citation type="submission" date="2015-07" db="EMBL/GenBank/DDBJ databases">
        <authorList>
            <person name="Noorani M."/>
        </authorList>
    </citation>
    <scope>NUCLEOTIDE SEQUENCE [LARGE SCALE GENOMIC DNA]</scope>
    <source>
        <strain evidence="4">ATCC 25104 / DSM 625 / JCM 10724 / NBRC 103206 / NCIMB 11243 / YT-1</strain>
        <strain evidence="2">YT-1</strain>
    </source>
</reference>
<dbReference type="RefSeq" id="WP_053766895.1">
    <property type="nucleotide sequence ID" value="NZ_LHCI01000072.1"/>
</dbReference>
<evidence type="ECO:0000259" key="1">
    <source>
        <dbReference type="PROSITE" id="PS50943"/>
    </source>
</evidence>
<dbReference type="Gene3D" id="1.10.260.40">
    <property type="entry name" value="lambda repressor-like DNA-binding domains"/>
    <property type="match status" value="1"/>
</dbReference>
<dbReference type="CDD" id="cd00093">
    <property type="entry name" value="HTH_XRE"/>
    <property type="match status" value="1"/>
</dbReference>
<accession>A0A0N0BMQ5</accession>
<feature type="domain" description="HTH cro/C1-type" evidence="1">
    <location>
        <begin position="18"/>
        <end position="75"/>
    </location>
</feature>
<dbReference type="PROSITE" id="PS50943">
    <property type="entry name" value="HTH_CROC1"/>
    <property type="match status" value="1"/>
</dbReference>
<dbReference type="EMBL" id="LHCI01000097">
    <property type="protein sequence ID" value="KOX91196.1"/>
    <property type="molecule type" value="Genomic_DNA"/>
</dbReference>
<sequence>MPRRKQPQEALPPRIRAIIERRKELGLTQEELARMAGFSFSLMAKIERGATDPRSLSALYLTNLARVLGLPLSVLLDEGLPEGLEERRPVALPLYPSLQAALSGESARQAYLAPEDLPKGALVDKLAFLELPGPWLFSLTLPFPLTKPLRLLAELRPLVAREGVYVGRLEGHPALFTHEDLERKNFALYPLLQGLPTLWTEGREPEILGLVRAWWVQG</sequence>
<evidence type="ECO:0000313" key="4">
    <source>
        <dbReference type="Proteomes" id="UP000037685"/>
    </source>
</evidence>
<dbReference type="Proteomes" id="UP000037685">
    <property type="component" value="Unassembled WGS sequence"/>
</dbReference>
<organism evidence="2 4">
    <name type="scientific">Thermus aquaticus</name>
    <dbReference type="NCBI Taxonomy" id="271"/>
    <lineage>
        <taxon>Bacteria</taxon>
        <taxon>Thermotogati</taxon>
        <taxon>Deinococcota</taxon>
        <taxon>Deinococci</taxon>
        <taxon>Thermales</taxon>
        <taxon>Thermaceae</taxon>
        <taxon>Thermus</taxon>
    </lineage>
</organism>
<proteinExistence type="predicted"/>